<evidence type="ECO:0000256" key="2">
    <source>
        <dbReference type="SAM" id="Phobius"/>
    </source>
</evidence>
<dbReference type="PANTHER" id="PTHR23242:SF9">
    <property type="entry name" value="TRANSCRIPTION FACTOR HOXA13"/>
    <property type="match status" value="1"/>
</dbReference>
<organism evidence="3 4">
    <name type="scientific">Periconia digitata</name>
    <dbReference type="NCBI Taxonomy" id="1303443"/>
    <lineage>
        <taxon>Eukaryota</taxon>
        <taxon>Fungi</taxon>
        <taxon>Dikarya</taxon>
        <taxon>Ascomycota</taxon>
        <taxon>Pezizomycotina</taxon>
        <taxon>Dothideomycetes</taxon>
        <taxon>Pleosporomycetidae</taxon>
        <taxon>Pleosporales</taxon>
        <taxon>Massarineae</taxon>
        <taxon>Periconiaceae</taxon>
        <taxon>Periconia</taxon>
    </lineage>
</organism>
<evidence type="ECO:0000313" key="3">
    <source>
        <dbReference type="EMBL" id="CAI6341289.1"/>
    </source>
</evidence>
<keyword evidence="2" id="KW-0812">Transmembrane</keyword>
<feature type="region of interest" description="Disordered" evidence="1">
    <location>
        <begin position="341"/>
        <end position="362"/>
    </location>
</feature>
<protein>
    <submittedName>
        <fullName evidence="3">Uncharacterized protein</fullName>
    </submittedName>
</protein>
<reference evidence="3" key="1">
    <citation type="submission" date="2023-01" db="EMBL/GenBank/DDBJ databases">
        <authorList>
            <person name="Van Ghelder C."/>
            <person name="Rancurel C."/>
        </authorList>
    </citation>
    <scope>NUCLEOTIDE SEQUENCE</scope>
    <source>
        <strain evidence="3">CNCM I-4278</strain>
    </source>
</reference>
<feature type="transmembrane region" description="Helical" evidence="2">
    <location>
        <begin position="51"/>
        <end position="73"/>
    </location>
</feature>
<gene>
    <name evidence="3" type="ORF">PDIGIT_LOCUS14485</name>
</gene>
<keyword evidence="2" id="KW-0472">Membrane</keyword>
<keyword evidence="2" id="KW-1133">Transmembrane helix</keyword>
<keyword evidence="4" id="KW-1185">Reference proteome</keyword>
<evidence type="ECO:0000313" key="4">
    <source>
        <dbReference type="Proteomes" id="UP001152607"/>
    </source>
</evidence>
<dbReference type="OrthoDB" id="3260408at2759"/>
<feature type="compositionally biased region" description="Polar residues" evidence="1">
    <location>
        <begin position="31"/>
        <end position="45"/>
    </location>
</feature>
<accession>A0A9W4UT07</accession>
<proteinExistence type="predicted"/>
<dbReference type="PANTHER" id="PTHR23242">
    <property type="entry name" value="TRANSCRIPTION FACTOR HOXA13"/>
    <property type="match status" value="1"/>
</dbReference>
<sequence>MAAASNGRAKKPGKKPAANGHANGHADKNKANASTAVASPSKTTRASRRSFTGTLTSIFGRLVSWYLIITLLFRCPSSITQLSTSSPRVCKPYLHTRAYVTPYLDPYYQSYVAPQLEKVQPYVDRFDQQFYTPVSTFTKDKYATYGAHRVDQAQKYAEAEWARTVHPQIQNLQSQAQAQYKQHLAPHVDKASEAVSPFYEQTRESLAEVYHLSVLPAYQTALPYAKQGYVQGNHVVTRIIFPRVLLARDVAWKFISRTVWPQVRVLYGDNVEPQLVRIQERLGRYKDQQKVESIVEAVESESTVLSETATSAPTSVSSSVVSSASATSESGWKVLDDFFGDSSESQSSQTSTRTKKPQPTGEALRKKLNDDLRNWQSKFATAADKGAEDLDVRVTELTKRQVDNGVNGHGAALLVQLEEAAESAIASSKKSVIQTVKSLPEEPTESDLNTAFETANSKTRGLALDIKKISQAVRDWKLAYDQETDNLVKAAVASTVEVLEKIHGLGLQEVGMRWAWLDGVTYDDWQKYHKLRNTLDEWQAEVEAVGTMHNGLKVAHEESAKLEDKAMSIVSTTVTELVRLKDVAKWKIWAEDASDDFSTKEVPVRVFKAAQQAAENAKDISSKASEAIIGSETPASESIASAVSNSASAASSKLSESIVGSETPVAESVISAVSESVSAASSKASEAVVGSEPPAHESIASAVSSKASEVADSAASSASSGASVASEKIDVAKEAASEAPKKVFGGVNAEAVPEARQPILDDIIDDDDSDTYSARLQSLFAGAGSRASDLTRAVNEALQKPTKTQGSAESVTSVASEKYAQAVAAASSALFGAEQGAVDSATSVASEQFAQAVTAASYAIYGTPAPTAAFYSVQAQASSRYNDAVSLANEQYTNAKSGLSALVSGTPKPAHQTMFSMIEKAYSDSLAAASERLEVAAQYTDSAKTYVAGPTQGYFESVSSIASSRLSEGISAASAQFTSQPTPALEGARRQYYEAIGLAHARYSDFVGAASSALYGSEQGYVESLASVASESAKSVASQISSTVVGSETPYVQSVASDASLSAKVAASKASEAVESVASQVSSSVAGSETPWAESVASQASQNWESLIAQASNQVYGAPTPWVNSAYSQAGAYAAQATAQAASQYASVQALISELVVGKEPDFTESVMQRFSSAYYTGVPAAVSSVNSYASENYDSVSSYASDAYASASSVVSAVFTPPPAIETILSQANEQLNAAVESASAAVYGTEKGTVEQASESIANAYSSVQAKASGAIYGTQQAQDNFLAVASSAQAAISEAIFGTPTASGYVASATSGAASVSSSISSVASEKAASAASAVSSAVSSAMYGPEQGAVESASSRLAAAVEVANSKIAELYATASKNAEDAAAKASSAATAATQRVKDEL</sequence>
<name>A0A9W4UT07_9PLEO</name>
<evidence type="ECO:0000256" key="1">
    <source>
        <dbReference type="SAM" id="MobiDB-lite"/>
    </source>
</evidence>
<comment type="caution">
    <text evidence="3">The sequence shown here is derived from an EMBL/GenBank/DDBJ whole genome shotgun (WGS) entry which is preliminary data.</text>
</comment>
<feature type="region of interest" description="Disordered" evidence="1">
    <location>
        <begin position="1"/>
        <end position="45"/>
    </location>
</feature>
<dbReference type="Proteomes" id="UP001152607">
    <property type="component" value="Unassembled WGS sequence"/>
</dbReference>
<dbReference type="EMBL" id="CAOQHR010000011">
    <property type="protein sequence ID" value="CAI6341289.1"/>
    <property type="molecule type" value="Genomic_DNA"/>
</dbReference>
<feature type="compositionally biased region" description="Low complexity" evidence="1">
    <location>
        <begin position="342"/>
        <end position="352"/>
    </location>
</feature>